<keyword evidence="6 12" id="KW-1133">Transmembrane helix</keyword>
<comment type="similarity">
    <text evidence="2 10">Belongs to the membrane-bound acyltransferase family. Sterol o-acyltransferase subfamily.</text>
</comment>
<evidence type="ECO:0000256" key="2">
    <source>
        <dbReference type="ARBA" id="ARBA00009010"/>
    </source>
</evidence>
<evidence type="ECO:0000313" key="13">
    <source>
        <dbReference type="EMBL" id="ODQ48426.1"/>
    </source>
</evidence>
<name>A0A1E3NQU7_9ASCO</name>
<dbReference type="RefSeq" id="XP_019019539.1">
    <property type="nucleotide sequence ID" value="XM_019162566.1"/>
</dbReference>
<dbReference type="GeneID" id="30179253"/>
<keyword evidence="7 10" id="KW-0472">Membrane</keyword>
<comment type="function">
    <text evidence="9">Sterol O-acyltransferase that catalyzes the formation of stery esters.</text>
</comment>
<dbReference type="InterPro" id="IPR014371">
    <property type="entry name" value="Oat_ACAT_DAG_ARE"/>
</dbReference>
<evidence type="ECO:0000256" key="10">
    <source>
        <dbReference type="PIRNR" id="PIRNR000439"/>
    </source>
</evidence>
<feature type="transmembrane region" description="Helical" evidence="12">
    <location>
        <begin position="421"/>
        <end position="440"/>
    </location>
</feature>
<accession>A0A1E3NQU7</accession>
<dbReference type="Proteomes" id="UP000094455">
    <property type="component" value="Unassembled WGS sequence"/>
</dbReference>
<keyword evidence="14" id="KW-1185">Reference proteome</keyword>
<keyword evidence="3 10" id="KW-0808">Transferase</keyword>
<dbReference type="GO" id="GO:0032541">
    <property type="term" value="C:cortical endoplasmic reticulum"/>
    <property type="evidence" value="ECO:0007669"/>
    <property type="project" value="EnsemblFungi"/>
</dbReference>
<feature type="transmembrane region" description="Helical" evidence="12">
    <location>
        <begin position="69"/>
        <end position="93"/>
    </location>
</feature>
<evidence type="ECO:0000256" key="7">
    <source>
        <dbReference type="ARBA" id="ARBA00023136"/>
    </source>
</evidence>
<evidence type="ECO:0000256" key="4">
    <source>
        <dbReference type="ARBA" id="ARBA00022692"/>
    </source>
</evidence>
<keyword evidence="4 12" id="KW-0812">Transmembrane</keyword>
<feature type="transmembrane region" description="Helical" evidence="12">
    <location>
        <begin position="28"/>
        <end position="49"/>
    </location>
</feature>
<evidence type="ECO:0000256" key="9">
    <source>
        <dbReference type="ARBA" id="ARBA00023568"/>
    </source>
</evidence>
<dbReference type="GO" id="GO:0097038">
    <property type="term" value="C:perinuclear endoplasmic reticulum"/>
    <property type="evidence" value="ECO:0007669"/>
    <property type="project" value="EnsemblFungi"/>
</dbReference>
<evidence type="ECO:0000313" key="14">
    <source>
        <dbReference type="Proteomes" id="UP000094455"/>
    </source>
</evidence>
<protein>
    <recommendedName>
        <fullName evidence="10">O-acyltransferase</fullName>
    </recommendedName>
</protein>
<feature type="transmembrane region" description="Helical" evidence="12">
    <location>
        <begin position="283"/>
        <end position="304"/>
    </location>
</feature>
<evidence type="ECO:0000256" key="12">
    <source>
        <dbReference type="SAM" id="Phobius"/>
    </source>
</evidence>
<dbReference type="EMBL" id="KV454001">
    <property type="protein sequence ID" value="ODQ48426.1"/>
    <property type="molecule type" value="Genomic_DNA"/>
</dbReference>
<feature type="transmembrane region" description="Helical" evidence="12">
    <location>
        <begin position="128"/>
        <end position="145"/>
    </location>
</feature>
<evidence type="ECO:0000256" key="5">
    <source>
        <dbReference type="ARBA" id="ARBA00022824"/>
    </source>
</evidence>
<dbReference type="STRING" id="763406.A0A1E3NQU7"/>
<organism evidence="13 14">
    <name type="scientific">Pichia membranifaciens NRRL Y-2026</name>
    <dbReference type="NCBI Taxonomy" id="763406"/>
    <lineage>
        <taxon>Eukaryota</taxon>
        <taxon>Fungi</taxon>
        <taxon>Dikarya</taxon>
        <taxon>Ascomycota</taxon>
        <taxon>Saccharomycotina</taxon>
        <taxon>Pichiomycetes</taxon>
        <taxon>Pichiales</taxon>
        <taxon>Pichiaceae</taxon>
        <taxon>Pichia</taxon>
    </lineage>
</organism>
<gene>
    <name evidence="13" type="ORF">PICMEDRAFT_28965</name>
</gene>
<dbReference type="GO" id="GO:0005789">
    <property type="term" value="C:endoplasmic reticulum membrane"/>
    <property type="evidence" value="ECO:0007669"/>
    <property type="project" value="UniProtKB-SubCell"/>
</dbReference>
<dbReference type="OrthoDB" id="10039049at2759"/>
<keyword evidence="8 10" id="KW-0012">Acyltransferase</keyword>
<sequence>MRSNFGDLNFIPRETIFDSEIHFGAKFYGLYIAFWIAVAFFGVDVVSGYHQSHGSLLNSEIFKLMMKDLWKVALTDLAMYLSMYTSVVIQVLVKHNIIRWKYTGFVLQTVYEVALLYCPLSFADRMDYPWIAQIFIMLHTVVMLMKVHSYAFFNGYLWEITKELRFSAAFLKKREFLPENIKKALSNSVEFCNSEISSQEFPSNISFFNFFEYSFFPVLVYQSKYPRNEKIRWGYLFTKIAGIFGVIILMIAIAQHRLYPIVSYCLEIQKTTSLSHRLKEYPFILIQTIPPFLTIYLLVFYLIWELILNAIAELSRFADREFYSYWWNSVDWNEYARDWNVPVHKFLLRHVYHSSISAFKVNKTAATFFTFLLSSVIHELAMYVIFKKVRFYLLCLQMSQLSLVQLSKTKWMKGKYVLGNCIFWFGVVFGPSLMCTMYLVF</sequence>
<dbReference type="Pfam" id="PF03062">
    <property type="entry name" value="MBOAT"/>
    <property type="match status" value="1"/>
</dbReference>
<evidence type="ECO:0000256" key="8">
    <source>
        <dbReference type="ARBA" id="ARBA00023315"/>
    </source>
</evidence>
<dbReference type="PIRSF" id="PIRSF000439">
    <property type="entry name" value="Oat_ACAT_DAG_ARE"/>
    <property type="match status" value="1"/>
</dbReference>
<dbReference type="GO" id="GO:0034737">
    <property type="term" value="F:ergosterol O-acyltransferase activity"/>
    <property type="evidence" value="ECO:0007669"/>
    <property type="project" value="TreeGrafter"/>
</dbReference>
<evidence type="ECO:0000256" key="11">
    <source>
        <dbReference type="PIRSR" id="PIRSR000439-1"/>
    </source>
</evidence>
<feature type="active site" evidence="11">
    <location>
        <position position="378"/>
    </location>
</feature>
<comment type="subcellular location">
    <subcellularLocation>
        <location evidence="1 10">Endoplasmic reticulum membrane</location>
        <topology evidence="1 10">Multi-pass membrane protein</topology>
    </subcellularLocation>
</comment>
<reference evidence="13 14" key="1">
    <citation type="journal article" date="2016" name="Proc. Natl. Acad. Sci. U.S.A.">
        <title>Comparative genomics of biotechnologically important yeasts.</title>
        <authorList>
            <person name="Riley R."/>
            <person name="Haridas S."/>
            <person name="Wolfe K.H."/>
            <person name="Lopes M.R."/>
            <person name="Hittinger C.T."/>
            <person name="Goeker M."/>
            <person name="Salamov A.A."/>
            <person name="Wisecaver J.H."/>
            <person name="Long T.M."/>
            <person name="Calvey C.H."/>
            <person name="Aerts A.L."/>
            <person name="Barry K.W."/>
            <person name="Choi C."/>
            <person name="Clum A."/>
            <person name="Coughlan A.Y."/>
            <person name="Deshpande S."/>
            <person name="Douglass A.P."/>
            <person name="Hanson S.J."/>
            <person name="Klenk H.-P."/>
            <person name="LaButti K.M."/>
            <person name="Lapidus A."/>
            <person name="Lindquist E.A."/>
            <person name="Lipzen A.M."/>
            <person name="Meier-Kolthoff J.P."/>
            <person name="Ohm R.A."/>
            <person name="Otillar R.P."/>
            <person name="Pangilinan J.L."/>
            <person name="Peng Y."/>
            <person name="Rokas A."/>
            <person name="Rosa C.A."/>
            <person name="Scheuner C."/>
            <person name="Sibirny A.A."/>
            <person name="Slot J.C."/>
            <person name="Stielow J.B."/>
            <person name="Sun H."/>
            <person name="Kurtzman C.P."/>
            <person name="Blackwell M."/>
            <person name="Grigoriev I.V."/>
            <person name="Jeffries T.W."/>
        </authorList>
    </citation>
    <scope>NUCLEOTIDE SEQUENCE [LARGE SCALE GENOMIC DNA]</scope>
    <source>
        <strain evidence="13 14">NRRL Y-2026</strain>
    </source>
</reference>
<evidence type="ECO:0000256" key="3">
    <source>
        <dbReference type="ARBA" id="ARBA00022679"/>
    </source>
</evidence>
<dbReference type="InterPro" id="IPR004299">
    <property type="entry name" value="MBOAT_fam"/>
</dbReference>
<dbReference type="PANTHER" id="PTHR10408">
    <property type="entry name" value="STEROL O-ACYLTRANSFERASE"/>
    <property type="match status" value="1"/>
</dbReference>
<dbReference type="AlphaFoldDB" id="A0A1E3NQU7"/>
<dbReference type="GO" id="GO:0140042">
    <property type="term" value="P:lipid droplet formation"/>
    <property type="evidence" value="ECO:0007669"/>
    <property type="project" value="EnsemblFungi"/>
</dbReference>
<dbReference type="GO" id="GO:0008204">
    <property type="term" value="P:ergosterol metabolic process"/>
    <property type="evidence" value="ECO:0007669"/>
    <property type="project" value="TreeGrafter"/>
</dbReference>
<feature type="transmembrane region" description="Helical" evidence="12">
    <location>
        <begin position="233"/>
        <end position="254"/>
    </location>
</feature>
<dbReference type="PANTHER" id="PTHR10408:SF23">
    <property type="entry name" value="STEROL O-ACYLTRANSFERASE 1-RELATED"/>
    <property type="match status" value="1"/>
</dbReference>
<evidence type="ECO:0000256" key="1">
    <source>
        <dbReference type="ARBA" id="ARBA00004477"/>
    </source>
</evidence>
<proteinExistence type="inferred from homology"/>
<keyword evidence="5 10" id="KW-0256">Endoplasmic reticulum</keyword>
<evidence type="ECO:0000256" key="6">
    <source>
        <dbReference type="ARBA" id="ARBA00022989"/>
    </source>
</evidence>